<dbReference type="Pfam" id="PF01381">
    <property type="entry name" value="HTH_3"/>
    <property type="match status" value="1"/>
</dbReference>
<protein>
    <submittedName>
        <fullName evidence="3">Transcriptional regulator</fullName>
    </submittedName>
</protein>
<dbReference type="InterPro" id="IPR001387">
    <property type="entry name" value="Cro/C1-type_HTH"/>
</dbReference>
<dbReference type="PANTHER" id="PTHR46558">
    <property type="entry name" value="TRACRIPTIONAL REGULATORY PROTEIN-RELATED-RELATED"/>
    <property type="match status" value="1"/>
</dbReference>
<accession>A0A317KV06</accession>
<evidence type="ECO:0000313" key="4">
    <source>
        <dbReference type="Proteomes" id="UP000245624"/>
    </source>
</evidence>
<dbReference type="InterPro" id="IPR010982">
    <property type="entry name" value="Lambda_DNA-bd_dom_sf"/>
</dbReference>
<comment type="caution">
    <text evidence="3">The sequence shown here is derived from an EMBL/GenBank/DDBJ whole genome shotgun (WGS) entry which is preliminary data.</text>
</comment>
<proteinExistence type="predicted"/>
<dbReference type="PANTHER" id="PTHR46558:SF6">
    <property type="entry name" value="TRANSCRIPTIONAL REGULATOR, PBSX FAMILY"/>
    <property type="match status" value="1"/>
</dbReference>
<keyword evidence="4" id="KW-1185">Reference proteome</keyword>
<dbReference type="SMART" id="SM00530">
    <property type="entry name" value="HTH_XRE"/>
    <property type="match status" value="1"/>
</dbReference>
<gene>
    <name evidence="3" type="ORF">DLJ74_17175</name>
</gene>
<keyword evidence="1" id="KW-0238">DNA-binding</keyword>
<dbReference type="OrthoDB" id="9808239at2"/>
<sequence>MKNRLKEYRARYGYSQEKLATLIGVTRQTIGFIEKQKMLPSVLLAIKLAKVFQCKVEELFLLEEGDEDL</sequence>
<reference evidence="3 4" key="1">
    <citation type="submission" date="2018-05" db="EMBL/GenBank/DDBJ databases">
        <title>Genomic analysis of Gracilibacillus dipsosauri DD1 reveals novel features of a salt-tolerant amylase.</title>
        <authorList>
            <person name="Deutch C.E."/>
            <person name="Yang S."/>
        </authorList>
    </citation>
    <scope>NUCLEOTIDE SEQUENCE [LARGE SCALE GENOMIC DNA]</scope>
    <source>
        <strain evidence="3 4">DD1</strain>
    </source>
</reference>
<feature type="domain" description="HTH cro/C1-type" evidence="2">
    <location>
        <begin position="5"/>
        <end position="59"/>
    </location>
</feature>
<evidence type="ECO:0000256" key="1">
    <source>
        <dbReference type="ARBA" id="ARBA00023125"/>
    </source>
</evidence>
<evidence type="ECO:0000313" key="3">
    <source>
        <dbReference type="EMBL" id="PWU67297.1"/>
    </source>
</evidence>
<dbReference type="CDD" id="cd00093">
    <property type="entry name" value="HTH_XRE"/>
    <property type="match status" value="1"/>
</dbReference>
<evidence type="ECO:0000259" key="2">
    <source>
        <dbReference type="PROSITE" id="PS50943"/>
    </source>
</evidence>
<dbReference type="RefSeq" id="WP_109985378.1">
    <property type="nucleotide sequence ID" value="NZ_JAJUIE010000004.1"/>
</dbReference>
<dbReference type="SUPFAM" id="SSF47413">
    <property type="entry name" value="lambda repressor-like DNA-binding domains"/>
    <property type="match status" value="1"/>
</dbReference>
<dbReference type="EMBL" id="QGTD01000018">
    <property type="protein sequence ID" value="PWU67297.1"/>
    <property type="molecule type" value="Genomic_DNA"/>
</dbReference>
<dbReference type="Proteomes" id="UP000245624">
    <property type="component" value="Unassembled WGS sequence"/>
</dbReference>
<dbReference type="PROSITE" id="PS50943">
    <property type="entry name" value="HTH_CROC1"/>
    <property type="match status" value="1"/>
</dbReference>
<dbReference type="GO" id="GO:0003677">
    <property type="term" value="F:DNA binding"/>
    <property type="evidence" value="ECO:0007669"/>
    <property type="project" value="UniProtKB-KW"/>
</dbReference>
<organism evidence="3 4">
    <name type="scientific">Gracilibacillus dipsosauri</name>
    <dbReference type="NCBI Taxonomy" id="178340"/>
    <lineage>
        <taxon>Bacteria</taxon>
        <taxon>Bacillati</taxon>
        <taxon>Bacillota</taxon>
        <taxon>Bacilli</taxon>
        <taxon>Bacillales</taxon>
        <taxon>Bacillaceae</taxon>
        <taxon>Gracilibacillus</taxon>
    </lineage>
</organism>
<dbReference type="Gene3D" id="1.10.260.40">
    <property type="entry name" value="lambda repressor-like DNA-binding domains"/>
    <property type="match status" value="1"/>
</dbReference>
<dbReference type="AlphaFoldDB" id="A0A317KV06"/>
<name>A0A317KV06_9BACI</name>